<reference evidence="5 8" key="1">
    <citation type="journal article" date="2015" name="Int. J. Syst. Evol. Microbiol.">
        <title>Exiguobacterium enclense sp. nov., isolated from sediment.</title>
        <authorList>
            <person name="Dastager S.G."/>
            <person name="Mawlankar R."/>
            <person name="Sonalkar V.V."/>
            <person name="Thorat M.N."/>
            <person name="Mual P."/>
            <person name="Verma A."/>
            <person name="Krishnamurthi S."/>
            <person name="Tang S.K."/>
            <person name="Li W.J."/>
        </authorList>
    </citation>
    <scope>NUCLEOTIDE SEQUENCE [LARGE SCALE GENOMIC DNA]</scope>
    <source>
        <strain evidence="5 8">NIO-1109</strain>
    </source>
</reference>
<dbReference type="GO" id="GO:0016787">
    <property type="term" value="F:hydrolase activity"/>
    <property type="evidence" value="ECO:0007669"/>
    <property type="project" value="UniProtKB-KW"/>
</dbReference>
<evidence type="ECO:0000313" key="5">
    <source>
        <dbReference type="EMBL" id="KSU48204.1"/>
    </source>
</evidence>
<evidence type="ECO:0000259" key="4">
    <source>
        <dbReference type="PROSITE" id="PS51462"/>
    </source>
</evidence>
<dbReference type="EMBL" id="LNQL01000005">
    <property type="protein sequence ID" value="KSU48204.1"/>
    <property type="molecule type" value="Genomic_DNA"/>
</dbReference>
<dbReference type="PROSITE" id="PS00893">
    <property type="entry name" value="NUDIX_BOX"/>
    <property type="match status" value="1"/>
</dbReference>
<dbReference type="InterPro" id="IPR020084">
    <property type="entry name" value="NUDIX_hydrolase_CS"/>
</dbReference>
<dbReference type="PANTHER" id="PTHR43046:SF14">
    <property type="entry name" value="MUTT_NUDIX FAMILY PROTEIN"/>
    <property type="match status" value="1"/>
</dbReference>
<protein>
    <submittedName>
        <fullName evidence="7">NUDIX domain-containing protein</fullName>
    </submittedName>
    <submittedName>
        <fullName evidence="5">NUDIX hydrolase</fullName>
    </submittedName>
</protein>
<gene>
    <name evidence="5" type="ORF">AS033_13800</name>
    <name evidence="6" type="ORF">RSA11_13965</name>
    <name evidence="7" type="ORF">SZL87_14020</name>
</gene>
<reference evidence="7 10" key="3">
    <citation type="submission" date="2023-12" db="EMBL/GenBank/DDBJ databases">
        <authorList>
            <person name="Easwaran N."/>
            <person name="Lazarus H.P.S."/>
        </authorList>
    </citation>
    <scope>NUCLEOTIDE SEQUENCE [LARGE SCALE GENOMIC DNA]</scope>
    <source>
        <strain evidence="7 10">VIT-2023</strain>
    </source>
</reference>
<dbReference type="PRINTS" id="PR00502">
    <property type="entry name" value="NUDIXFAMILY"/>
</dbReference>
<dbReference type="EMBL" id="JBAWKY010000005">
    <property type="protein sequence ID" value="MEI4463539.1"/>
    <property type="molecule type" value="Genomic_DNA"/>
</dbReference>
<feature type="domain" description="Nudix hydrolase" evidence="4">
    <location>
        <begin position="1"/>
        <end position="130"/>
    </location>
</feature>
<organism evidence="5 8">
    <name type="scientific">Exiguobacterium indicum</name>
    <dbReference type="NCBI Taxonomy" id="296995"/>
    <lineage>
        <taxon>Bacteria</taxon>
        <taxon>Bacillati</taxon>
        <taxon>Bacillota</taxon>
        <taxon>Bacilli</taxon>
        <taxon>Bacillales</taxon>
        <taxon>Bacillales Family XII. Incertae Sedis</taxon>
        <taxon>Exiguobacterium</taxon>
    </lineage>
</organism>
<dbReference type="RefSeq" id="WP_058265777.1">
    <property type="nucleotide sequence ID" value="NZ_FMYN01000005.1"/>
</dbReference>
<proteinExistence type="inferred from homology"/>
<dbReference type="AlphaFoldDB" id="A0A0V8GD61"/>
<reference evidence="6 9" key="2">
    <citation type="journal article" date="2016" name="Front. Microbiol.">
        <title>Genomic Resource of Rice Seed Associated Bacteria.</title>
        <authorList>
            <person name="Midha S."/>
            <person name="Bansal K."/>
            <person name="Sharma S."/>
            <person name="Kumar N."/>
            <person name="Patil P.P."/>
            <person name="Chaudhry V."/>
            <person name="Patil P.B."/>
        </authorList>
    </citation>
    <scope>NUCLEOTIDE SEQUENCE [LARGE SCALE GENOMIC DNA]</scope>
    <source>
        <strain evidence="6 9">RSA11</strain>
    </source>
</reference>
<comment type="cofactor">
    <cofactor evidence="1">
        <name>Mg(2+)</name>
        <dbReference type="ChEBI" id="CHEBI:18420"/>
    </cofactor>
</comment>
<evidence type="ECO:0000313" key="10">
    <source>
        <dbReference type="Proteomes" id="UP001387110"/>
    </source>
</evidence>
<dbReference type="Proteomes" id="UP000072605">
    <property type="component" value="Unassembled WGS sequence"/>
</dbReference>
<evidence type="ECO:0000313" key="6">
    <source>
        <dbReference type="EMBL" id="KTR25666.1"/>
    </source>
</evidence>
<dbReference type="PANTHER" id="PTHR43046">
    <property type="entry name" value="GDP-MANNOSE MANNOSYL HYDROLASE"/>
    <property type="match status" value="1"/>
</dbReference>
<comment type="caution">
    <text evidence="5">The sequence shown here is derived from an EMBL/GenBank/DDBJ whole genome shotgun (WGS) entry which is preliminary data.</text>
</comment>
<dbReference type="Proteomes" id="UP000053797">
    <property type="component" value="Unassembled WGS sequence"/>
</dbReference>
<evidence type="ECO:0000256" key="3">
    <source>
        <dbReference type="RuleBase" id="RU003476"/>
    </source>
</evidence>
<name>A0A0V8GD61_9BACL</name>
<dbReference type="InterPro" id="IPR000086">
    <property type="entry name" value="NUDIX_hydrolase_dom"/>
</dbReference>
<evidence type="ECO:0000313" key="7">
    <source>
        <dbReference type="EMBL" id="MEI4463539.1"/>
    </source>
</evidence>
<evidence type="ECO:0000256" key="2">
    <source>
        <dbReference type="ARBA" id="ARBA00022801"/>
    </source>
</evidence>
<dbReference type="CDD" id="cd04669">
    <property type="entry name" value="NUDIX_Hydrolase"/>
    <property type="match status" value="1"/>
</dbReference>
<evidence type="ECO:0000256" key="1">
    <source>
        <dbReference type="ARBA" id="ARBA00001946"/>
    </source>
</evidence>
<dbReference type="PROSITE" id="PS51462">
    <property type="entry name" value="NUDIX"/>
    <property type="match status" value="1"/>
</dbReference>
<dbReference type="InterPro" id="IPR015797">
    <property type="entry name" value="NUDIX_hydrolase-like_dom_sf"/>
</dbReference>
<dbReference type="EMBL" id="LDQV01000033">
    <property type="protein sequence ID" value="KTR25666.1"/>
    <property type="molecule type" value="Genomic_DNA"/>
</dbReference>
<evidence type="ECO:0000313" key="8">
    <source>
        <dbReference type="Proteomes" id="UP000053797"/>
    </source>
</evidence>
<dbReference type="SUPFAM" id="SSF55811">
    <property type="entry name" value="Nudix"/>
    <property type="match status" value="1"/>
</dbReference>
<sequence length="142" mass="15966">MPIQRSAIILRNEQDEVALIRRDKPNETYYVFPGGGKDDGESLEETAIREAHEELGIDVELTGIAAIVRFNGFDNPYFWAKTIGGRFGTGTGEEFEEEGSGYTPVWIKRSELPSLPIRPPSLAKQLAEMTEPFYELILSENE</sequence>
<dbReference type="OrthoDB" id="511483at2"/>
<comment type="similarity">
    <text evidence="3">Belongs to the Nudix hydrolase family.</text>
</comment>
<dbReference type="Pfam" id="PF00293">
    <property type="entry name" value="NUDIX"/>
    <property type="match status" value="1"/>
</dbReference>
<keyword evidence="10" id="KW-1185">Reference proteome</keyword>
<accession>A0A0V8GD61</accession>
<evidence type="ECO:0000313" key="9">
    <source>
        <dbReference type="Proteomes" id="UP000072605"/>
    </source>
</evidence>
<keyword evidence="2 3" id="KW-0378">Hydrolase</keyword>
<dbReference type="InterPro" id="IPR020476">
    <property type="entry name" value="Nudix_hydrolase"/>
</dbReference>
<dbReference type="Proteomes" id="UP001387110">
    <property type="component" value="Unassembled WGS sequence"/>
</dbReference>
<dbReference type="Gene3D" id="3.90.79.10">
    <property type="entry name" value="Nucleoside Triphosphate Pyrophosphohydrolase"/>
    <property type="match status" value="1"/>
</dbReference>